<dbReference type="InterPro" id="IPR011989">
    <property type="entry name" value="ARM-like"/>
</dbReference>
<feature type="compositionally biased region" description="Basic and acidic residues" evidence="5">
    <location>
        <begin position="291"/>
        <end position="308"/>
    </location>
</feature>
<accession>A0A8S3ZN92</accession>
<dbReference type="GO" id="GO:0000209">
    <property type="term" value="P:protein polyubiquitination"/>
    <property type="evidence" value="ECO:0007669"/>
    <property type="project" value="TreeGrafter"/>
</dbReference>
<dbReference type="InterPro" id="IPR018123">
    <property type="entry name" value="WWE-dom_subgr"/>
</dbReference>
<evidence type="ECO:0000256" key="4">
    <source>
        <dbReference type="RuleBase" id="RU369009"/>
    </source>
</evidence>
<reference evidence="7" key="1">
    <citation type="submission" date="2021-04" db="EMBL/GenBank/DDBJ databases">
        <authorList>
            <consortium name="Molecular Ecology Group"/>
        </authorList>
    </citation>
    <scope>NUCLEOTIDE SEQUENCE</scope>
</reference>
<evidence type="ECO:0000259" key="6">
    <source>
        <dbReference type="PROSITE" id="PS50918"/>
    </source>
</evidence>
<feature type="region of interest" description="Disordered" evidence="5">
    <location>
        <begin position="140"/>
        <end position="416"/>
    </location>
</feature>
<feature type="compositionally biased region" description="Low complexity" evidence="5">
    <location>
        <begin position="355"/>
        <end position="371"/>
    </location>
</feature>
<comment type="similarity">
    <text evidence="4">Belongs to the UPL family. K-HECT subfamily.</text>
</comment>
<feature type="region of interest" description="Disordered" evidence="5">
    <location>
        <begin position="1"/>
        <end position="108"/>
    </location>
</feature>
<feature type="region of interest" description="Disordered" evidence="5">
    <location>
        <begin position="1032"/>
        <end position="1051"/>
    </location>
</feature>
<dbReference type="GO" id="GO:0016607">
    <property type="term" value="C:nuclear speck"/>
    <property type="evidence" value="ECO:0007669"/>
    <property type="project" value="TreeGrafter"/>
</dbReference>
<proteinExistence type="inferred from homology"/>
<sequence length="1209" mass="130419">MDAQCEELAGGSKRRRSAGGNSTTTISNSVGPDSSPPAKVRRARKGKAGKDTLSSLLQSEPTQGSSKSVKTELSHSKSGTTFPVNASEKATEKGKEEFKGEQRCLRPRKSHVSLAEADLEAAAFRGITEELLSETVVVKKAKGKKRKSADNLQHSARSAGFTGAGDEPGLTPKNKGKLKKRTASAKKAKAEKATAAANSDSESHLYSSLDNCIEPGEILSSRSSTPKKRCLRSSSNEEKEVQLSASTPGPSSTSRSSPPLPKKSESVASCSKKSETNKYSARKTLKSSKSNSKESADEKSTSRGETRGRKTGSCASSSGHQSSTTHRGSGRAGANRSASASSRERQEHSKNNNPTSTTSMSSSSHQQQDSGSSGGTRPREGGGSAISQSDAPDSGSGMPLGAVGGAGPDNDSDESDMNRLQALLEARGLPSHLFGALGPRMHQLLHRTMSGGTLTKVQHLLQGLQATGDEAQQLSAVMEMCQILVMGNEDSLVGFPIKQVVPALIQLLQMEHNFEMMIHASRALTYMMEALPRSSASVVEGVSVFLEKLQVINCIDVAEQSLAALETLSKRHGKTILQAGGISACLMFLDFFSIIAQRRALNITANCVQSMSTDEFHYMRDSLSLLSSRLNHSDSKSVESVCLCFARLVDNFQNDQRLLKEIAVHDLLTNIQQLLMMSPPVISTSVFITVVRMLVIMCSNCPDLAVILLKQKIAETLRYLLTASSESTEQCFELISRTPQELYEIVSLIGELLPRLPTDGLFSVNALLLKGGVINHDGAFWQWQDDRGLWHMYTPIDNKIVEAAYQGGEEEVNLSTMGRSYLLDFNSMQQINEDTGTARPVVRKANTLGITGQNSAAGDPAGQISDPNVERCDSRAEILKEDQDLATSFIQTLFAVLYEVYSSSAGPNIRHKCLQTILRMIYYSPPELLRQVLVNQAVSSHIACMLGSPDLKVVVGAIQMANILMQKLADVYSVYFRREGVMHQIQKLATTEALPPSPTKSGHSPGSSPVLGSVSDTGGSLSFSVPRIDVPEVGEGDDMFAGGASPQIEEPCASTHMKLSDVLKRKRPPRRGPTKKGSKSEDAPTSEPSPKGVGLLLGRSSNRGKSSGKDARSSSSSSKIPFLTNLNPRSWGRVGNSADRQPSVKDILSHKQIPPPMIVNKEKVRAWIKEQCKTFMEKYFSVDIHGESHPALDILKRLCTASRNLSLQV</sequence>
<feature type="compositionally biased region" description="Low complexity" evidence="5">
    <location>
        <begin position="311"/>
        <end position="341"/>
    </location>
</feature>
<dbReference type="Proteomes" id="UP000678393">
    <property type="component" value="Unassembled WGS sequence"/>
</dbReference>
<dbReference type="InterPro" id="IPR016024">
    <property type="entry name" value="ARM-type_fold"/>
</dbReference>
<keyword evidence="3 4" id="KW-0808">Transferase</keyword>
<dbReference type="GO" id="GO:0008270">
    <property type="term" value="F:zinc ion binding"/>
    <property type="evidence" value="ECO:0007669"/>
    <property type="project" value="InterPro"/>
</dbReference>
<dbReference type="PANTHER" id="PTHR45670">
    <property type="entry name" value="E3 UBIQUITIN-PROTEIN LIGASE TRIP12"/>
    <property type="match status" value="1"/>
</dbReference>
<feature type="region of interest" description="Disordered" evidence="5">
    <location>
        <begin position="992"/>
        <end position="1016"/>
    </location>
</feature>
<protein>
    <recommendedName>
        <fullName evidence="4">E3 ubiquitin-protein ligase</fullName>
        <ecNumber evidence="4">2.3.2.26</ecNumber>
    </recommendedName>
</protein>
<dbReference type="SMART" id="SM00678">
    <property type="entry name" value="WWE"/>
    <property type="match status" value="1"/>
</dbReference>
<feature type="compositionally biased region" description="Polar residues" evidence="5">
    <location>
        <begin position="198"/>
        <end position="210"/>
    </location>
</feature>
<feature type="compositionally biased region" description="Basic residues" evidence="5">
    <location>
        <begin position="174"/>
        <end position="189"/>
    </location>
</feature>
<dbReference type="Gene3D" id="1.25.10.10">
    <property type="entry name" value="Leucine-rich Repeat Variant"/>
    <property type="match status" value="1"/>
</dbReference>
<dbReference type="GO" id="GO:0061630">
    <property type="term" value="F:ubiquitin protein ligase activity"/>
    <property type="evidence" value="ECO:0007669"/>
    <property type="project" value="UniProtKB-UniRule"/>
</dbReference>
<keyword evidence="4" id="KW-0833">Ubl conjugation pathway</keyword>
<dbReference type="PANTHER" id="PTHR45670:SF13">
    <property type="entry name" value="E3 UBIQUITIN-PROTEIN LIGASE TRIP12"/>
    <property type="match status" value="1"/>
</dbReference>
<feature type="compositionally biased region" description="Polar residues" evidence="5">
    <location>
        <begin position="52"/>
        <end position="68"/>
    </location>
</feature>
<dbReference type="FunFam" id="1.25.10.10:FF:000689">
    <property type="entry name" value="HECT ubiquitin protein ligase family protein KAK"/>
    <property type="match status" value="1"/>
</dbReference>
<keyword evidence="8" id="KW-1185">Reference proteome</keyword>
<dbReference type="AlphaFoldDB" id="A0A8S3ZN92"/>
<dbReference type="SUPFAM" id="SSF48371">
    <property type="entry name" value="ARM repeat"/>
    <property type="match status" value="1"/>
</dbReference>
<evidence type="ECO:0000256" key="1">
    <source>
        <dbReference type="ARBA" id="ARBA00000885"/>
    </source>
</evidence>
<dbReference type="GO" id="GO:0006974">
    <property type="term" value="P:DNA damage response"/>
    <property type="evidence" value="ECO:0007669"/>
    <property type="project" value="TreeGrafter"/>
</dbReference>
<feature type="compositionally biased region" description="Polar residues" evidence="5">
    <location>
        <begin position="21"/>
        <end position="32"/>
    </location>
</feature>
<feature type="region of interest" description="Disordered" evidence="5">
    <location>
        <begin position="1059"/>
        <end position="1143"/>
    </location>
</feature>
<feature type="non-terminal residue" evidence="7">
    <location>
        <position position="1"/>
    </location>
</feature>
<feature type="compositionally biased region" description="Low complexity" evidence="5">
    <location>
        <begin position="243"/>
        <end position="257"/>
    </location>
</feature>
<dbReference type="EMBL" id="CAJHNH020003223">
    <property type="protein sequence ID" value="CAG5128806.1"/>
    <property type="molecule type" value="Genomic_DNA"/>
</dbReference>
<comment type="caution">
    <text evidence="7">The sequence shown here is derived from an EMBL/GenBank/DDBJ whole genome shotgun (WGS) entry which is preliminary data.</text>
</comment>
<dbReference type="InterPro" id="IPR045322">
    <property type="entry name" value="HECTD1/TRIP12-like"/>
</dbReference>
<dbReference type="PROSITE" id="PS50918">
    <property type="entry name" value="WWE"/>
    <property type="match status" value="1"/>
</dbReference>
<name>A0A8S3ZN92_9EUPU</name>
<dbReference type="OrthoDB" id="271273at2759"/>
<comment type="catalytic activity">
    <reaction evidence="1 4">
        <text>S-ubiquitinyl-[E2 ubiquitin-conjugating enzyme]-L-cysteine + [acceptor protein]-L-lysine = [E2 ubiquitin-conjugating enzyme]-L-cysteine + N(6)-ubiquitinyl-[acceptor protein]-L-lysine.</text>
        <dbReference type="EC" id="2.3.2.26"/>
    </reaction>
</comment>
<gene>
    <name evidence="7" type="ORF">CUNI_LOCUS14364</name>
</gene>
<dbReference type="GO" id="GO:0043161">
    <property type="term" value="P:proteasome-mediated ubiquitin-dependent protein catabolic process"/>
    <property type="evidence" value="ECO:0007669"/>
    <property type="project" value="TreeGrafter"/>
</dbReference>
<feature type="compositionally biased region" description="Low complexity" evidence="5">
    <location>
        <begin position="1094"/>
        <end position="1105"/>
    </location>
</feature>
<feature type="compositionally biased region" description="Basic residues" evidence="5">
    <location>
        <begin position="1064"/>
        <end position="1077"/>
    </location>
</feature>
<evidence type="ECO:0000256" key="5">
    <source>
        <dbReference type="SAM" id="MobiDB-lite"/>
    </source>
</evidence>
<evidence type="ECO:0000313" key="8">
    <source>
        <dbReference type="Proteomes" id="UP000678393"/>
    </source>
</evidence>
<dbReference type="InterPro" id="IPR037197">
    <property type="entry name" value="WWE_dom_sf"/>
</dbReference>
<organism evidence="7 8">
    <name type="scientific">Candidula unifasciata</name>
    <dbReference type="NCBI Taxonomy" id="100452"/>
    <lineage>
        <taxon>Eukaryota</taxon>
        <taxon>Metazoa</taxon>
        <taxon>Spiralia</taxon>
        <taxon>Lophotrochozoa</taxon>
        <taxon>Mollusca</taxon>
        <taxon>Gastropoda</taxon>
        <taxon>Heterobranchia</taxon>
        <taxon>Euthyneura</taxon>
        <taxon>Panpulmonata</taxon>
        <taxon>Eupulmonata</taxon>
        <taxon>Stylommatophora</taxon>
        <taxon>Helicina</taxon>
        <taxon>Helicoidea</taxon>
        <taxon>Geomitridae</taxon>
        <taxon>Candidula</taxon>
    </lineage>
</organism>
<dbReference type="SUPFAM" id="SSF117839">
    <property type="entry name" value="WWE domain"/>
    <property type="match status" value="1"/>
</dbReference>
<dbReference type="InterPro" id="IPR057948">
    <property type="entry name" value="TPR_TRIP12_N"/>
</dbReference>
<evidence type="ECO:0000256" key="2">
    <source>
        <dbReference type="ARBA" id="ARBA00004906"/>
    </source>
</evidence>
<dbReference type="Pfam" id="PF02825">
    <property type="entry name" value="WWE"/>
    <property type="match status" value="1"/>
</dbReference>
<feature type="compositionally biased region" description="Basic and acidic residues" evidence="5">
    <location>
        <begin position="89"/>
        <end position="104"/>
    </location>
</feature>
<feature type="compositionally biased region" description="Low complexity" evidence="5">
    <location>
        <begin position="1001"/>
        <end position="1015"/>
    </location>
</feature>
<dbReference type="Pfam" id="PF25579">
    <property type="entry name" value="TPR_TRIP12_N"/>
    <property type="match status" value="1"/>
</dbReference>
<dbReference type="InterPro" id="IPR004170">
    <property type="entry name" value="WWE_dom"/>
</dbReference>
<dbReference type="EC" id="2.3.2.26" evidence="4"/>
<dbReference type="Gene3D" id="3.30.720.50">
    <property type="match status" value="1"/>
</dbReference>
<feature type="domain" description="WWE" evidence="6">
    <location>
        <begin position="766"/>
        <end position="843"/>
    </location>
</feature>
<comment type="pathway">
    <text evidence="2 4">Protein modification; protein ubiquitination.</text>
</comment>
<evidence type="ECO:0000256" key="3">
    <source>
        <dbReference type="ARBA" id="ARBA00022679"/>
    </source>
</evidence>
<evidence type="ECO:0000313" key="7">
    <source>
        <dbReference type="EMBL" id="CAG5128806.1"/>
    </source>
</evidence>